<organism evidence="1 2">
    <name type="scientific">Sphingobacterium bovistauri</name>
    <dbReference type="NCBI Taxonomy" id="2781959"/>
    <lineage>
        <taxon>Bacteria</taxon>
        <taxon>Pseudomonadati</taxon>
        <taxon>Bacteroidota</taxon>
        <taxon>Sphingobacteriia</taxon>
        <taxon>Sphingobacteriales</taxon>
        <taxon>Sphingobacteriaceae</taxon>
        <taxon>Sphingobacterium</taxon>
    </lineage>
</organism>
<sequence>MAQSTNCILMVRPASFRSNEETAVNNYFQDTDAVDKNTNFLAQAEFDNAVKTLQLEGVQVIVLEDSGKYDTPDSIFPNNIISFHGDKAILYPMFAHNRQREIFLNHLGVLEKNDIHFKTLKDYSIYTEQEIYLEGTGVLILDRENKIAYCSISERANQELLSIFCEDNQYKPVVFHATQNLGEERLPIYHTNVMMALGTNFSVICLDTIQDNEEKQTVIESLTSTNKTIIPISEHQMNHFCGNILELKDKDRNIIIVMSEQAHKAFSDEQIDQLENFGRIVQIPLYTIEKYGGGSMRCMIAEVFHQ</sequence>
<name>A0ABS7ZAH6_9SPHI</name>
<dbReference type="InterPro" id="IPR014541">
    <property type="entry name" value="Amdntrnsf_FN0238"/>
</dbReference>
<proteinExistence type="predicted"/>
<evidence type="ECO:0000313" key="2">
    <source>
        <dbReference type="Proteomes" id="UP001165302"/>
    </source>
</evidence>
<dbReference type="NCBIfam" id="NF046062">
    <property type="entry name" value="citrull_CtlX"/>
    <property type="match status" value="1"/>
</dbReference>
<keyword evidence="2" id="KW-1185">Reference proteome</keyword>
<gene>
    <name evidence="1" type="ORF">IPZ78_15680</name>
</gene>
<dbReference type="RefSeq" id="WP_225554944.1">
    <property type="nucleotide sequence ID" value="NZ_JADEYP010000038.1"/>
</dbReference>
<dbReference type="PANTHER" id="PTHR43224:SF1">
    <property type="entry name" value="AMIDINOTRANSFERASE"/>
    <property type="match status" value="1"/>
</dbReference>
<dbReference type="Gene3D" id="3.75.10.10">
    <property type="entry name" value="L-arginine/glycine Amidinotransferase, Chain A"/>
    <property type="match status" value="1"/>
</dbReference>
<comment type="caution">
    <text evidence="1">The sequence shown here is derived from an EMBL/GenBank/DDBJ whole genome shotgun (WGS) entry which is preliminary data.</text>
</comment>
<evidence type="ECO:0000313" key="1">
    <source>
        <dbReference type="EMBL" id="MCA5006587.1"/>
    </source>
</evidence>
<dbReference type="PIRSF" id="PIRSF028188">
    <property type="entry name" value="Amdntrnsf_FN0238"/>
    <property type="match status" value="1"/>
</dbReference>
<dbReference type="PANTHER" id="PTHR43224">
    <property type="entry name" value="AMIDINOTRANSFERASE"/>
    <property type="match status" value="1"/>
</dbReference>
<protein>
    <submittedName>
        <fullName evidence="1">Amidinotransferase</fullName>
    </submittedName>
</protein>
<reference evidence="1" key="1">
    <citation type="submission" date="2020-10" db="EMBL/GenBank/DDBJ databases">
        <authorList>
            <person name="Lu T."/>
            <person name="Wang Q."/>
            <person name="Han X."/>
        </authorList>
    </citation>
    <scope>NUCLEOTIDE SEQUENCE</scope>
    <source>
        <strain evidence="1">WQ 366</strain>
    </source>
</reference>
<dbReference type="SUPFAM" id="SSF55909">
    <property type="entry name" value="Pentein"/>
    <property type="match status" value="1"/>
</dbReference>
<accession>A0ABS7ZAH6</accession>
<dbReference type="Proteomes" id="UP001165302">
    <property type="component" value="Unassembled WGS sequence"/>
</dbReference>
<dbReference type="EMBL" id="JADEYP010000038">
    <property type="protein sequence ID" value="MCA5006587.1"/>
    <property type="molecule type" value="Genomic_DNA"/>
</dbReference>
<dbReference type="Pfam" id="PF19420">
    <property type="entry name" value="DDAH_eukar"/>
    <property type="match status" value="1"/>
</dbReference>